<proteinExistence type="predicted"/>
<protein>
    <submittedName>
        <fullName evidence="1">Uncharacterized protein</fullName>
    </submittedName>
</protein>
<reference evidence="1" key="1">
    <citation type="submission" date="2021-06" db="EMBL/GenBank/DDBJ databases">
        <title>Interrogation of the integrated mobile genetic elements in gut-associated Bacteroides with a consensus prediction approach.</title>
        <authorList>
            <person name="Campbell D.E."/>
            <person name="Leigh J.R."/>
            <person name="Kim T."/>
            <person name="England W."/>
            <person name="Whitaker R.J."/>
            <person name="Degnan P.H."/>
        </authorList>
    </citation>
    <scope>NUCLEOTIDE SEQUENCE</scope>
    <source>
        <strain evidence="1">VPI-3443</strain>
    </source>
</reference>
<dbReference type="RefSeq" id="WP_176702609.1">
    <property type="nucleotide sequence ID" value="NZ_CP083685.1"/>
</dbReference>
<dbReference type="Proteomes" id="UP001162960">
    <property type="component" value="Chromosome"/>
</dbReference>
<gene>
    <name evidence="1" type="ORF">KQP74_18710</name>
</gene>
<organism evidence="1 2">
    <name type="scientific">Bacteroides thetaiotaomicron</name>
    <dbReference type="NCBI Taxonomy" id="818"/>
    <lineage>
        <taxon>Bacteria</taxon>
        <taxon>Pseudomonadati</taxon>
        <taxon>Bacteroidota</taxon>
        <taxon>Bacteroidia</taxon>
        <taxon>Bacteroidales</taxon>
        <taxon>Bacteroidaceae</taxon>
        <taxon>Bacteroides</taxon>
    </lineage>
</organism>
<dbReference type="EMBL" id="CP083685">
    <property type="protein sequence ID" value="UYU89953.1"/>
    <property type="molecule type" value="Genomic_DNA"/>
</dbReference>
<name>A0AB38UAQ1_BACT4</name>
<accession>A0AB38UAQ1</accession>
<evidence type="ECO:0000313" key="2">
    <source>
        <dbReference type="Proteomes" id="UP001162960"/>
    </source>
</evidence>
<evidence type="ECO:0000313" key="1">
    <source>
        <dbReference type="EMBL" id="UYU89953.1"/>
    </source>
</evidence>
<sequence length="85" mass="10017">MKYADAYVSLLLLTGNGSIIIFNRNKEEFQRPPVESIKSILNHIESGVFYFPMTSYFDAIGLSRFQSNMKFLREFYPYNFLEMLL</sequence>
<dbReference type="AlphaFoldDB" id="A0AB38UAQ1"/>